<reference evidence="4 5" key="1">
    <citation type="journal article" date="2020" name="Mol. Plant">
        <title>The Chromosome-Based Rubber Tree Genome Provides New Insights into Spurge Genome Evolution and Rubber Biosynthesis.</title>
        <authorList>
            <person name="Liu J."/>
            <person name="Shi C."/>
            <person name="Shi C.C."/>
            <person name="Li W."/>
            <person name="Zhang Q.J."/>
            <person name="Zhang Y."/>
            <person name="Li K."/>
            <person name="Lu H.F."/>
            <person name="Shi C."/>
            <person name="Zhu S.T."/>
            <person name="Xiao Z.Y."/>
            <person name="Nan H."/>
            <person name="Yue Y."/>
            <person name="Zhu X.G."/>
            <person name="Wu Y."/>
            <person name="Hong X.N."/>
            <person name="Fan G.Y."/>
            <person name="Tong Y."/>
            <person name="Zhang D."/>
            <person name="Mao C.L."/>
            <person name="Liu Y.L."/>
            <person name="Hao S.J."/>
            <person name="Liu W.Q."/>
            <person name="Lv M.Q."/>
            <person name="Zhang H.B."/>
            <person name="Liu Y."/>
            <person name="Hu-Tang G.R."/>
            <person name="Wang J.P."/>
            <person name="Wang J.H."/>
            <person name="Sun Y.H."/>
            <person name="Ni S.B."/>
            <person name="Chen W.B."/>
            <person name="Zhang X.C."/>
            <person name="Jiao Y.N."/>
            <person name="Eichler E.E."/>
            <person name="Li G.H."/>
            <person name="Liu X."/>
            <person name="Gao L.Z."/>
        </authorList>
    </citation>
    <scope>NUCLEOTIDE SEQUENCE [LARGE SCALE GENOMIC DNA]</scope>
    <source>
        <strain evidence="5">cv. GT1</strain>
        <tissue evidence="4">Leaf</tissue>
    </source>
</reference>
<dbReference type="GO" id="GO:0000978">
    <property type="term" value="F:RNA polymerase II cis-regulatory region sequence-specific DNA binding"/>
    <property type="evidence" value="ECO:0007669"/>
    <property type="project" value="TreeGrafter"/>
</dbReference>
<proteinExistence type="predicted"/>
<dbReference type="Gene3D" id="1.10.20.10">
    <property type="entry name" value="Histone, subunit A"/>
    <property type="match status" value="1"/>
</dbReference>
<organism evidence="4 5">
    <name type="scientific">Hevea brasiliensis</name>
    <name type="common">Para rubber tree</name>
    <name type="synonym">Siphonia brasiliensis</name>
    <dbReference type="NCBI Taxonomy" id="3981"/>
    <lineage>
        <taxon>Eukaryota</taxon>
        <taxon>Viridiplantae</taxon>
        <taxon>Streptophyta</taxon>
        <taxon>Embryophyta</taxon>
        <taxon>Tracheophyta</taxon>
        <taxon>Spermatophyta</taxon>
        <taxon>Magnoliopsida</taxon>
        <taxon>eudicotyledons</taxon>
        <taxon>Gunneridae</taxon>
        <taxon>Pentapetalae</taxon>
        <taxon>rosids</taxon>
        <taxon>fabids</taxon>
        <taxon>Malpighiales</taxon>
        <taxon>Euphorbiaceae</taxon>
        <taxon>Crotonoideae</taxon>
        <taxon>Micrandreae</taxon>
        <taxon>Hevea</taxon>
    </lineage>
</organism>
<dbReference type="PANTHER" id="PTHR10252:SF106">
    <property type="entry name" value="NUCLEAR TRANSCRIPTION FACTOR Y SUBUNIT C-3-RELATED"/>
    <property type="match status" value="1"/>
</dbReference>
<dbReference type="Proteomes" id="UP000467840">
    <property type="component" value="Chromosome 3"/>
</dbReference>
<dbReference type="GO" id="GO:0046982">
    <property type="term" value="F:protein heterodimerization activity"/>
    <property type="evidence" value="ECO:0007669"/>
    <property type="project" value="InterPro"/>
</dbReference>
<evidence type="ECO:0000313" key="5">
    <source>
        <dbReference type="Proteomes" id="UP000467840"/>
    </source>
</evidence>
<dbReference type="GO" id="GO:0005634">
    <property type="term" value="C:nucleus"/>
    <property type="evidence" value="ECO:0007669"/>
    <property type="project" value="UniProtKB-SubCell"/>
</dbReference>
<dbReference type="SUPFAM" id="SSF47113">
    <property type="entry name" value="Histone-fold"/>
    <property type="match status" value="1"/>
</dbReference>
<comment type="subcellular location">
    <subcellularLocation>
        <location evidence="1">Nucleus</location>
    </subcellularLocation>
</comment>
<evidence type="ECO:0000256" key="3">
    <source>
        <dbReference type="SAM" id="MobiDB-lite"/>
    </source>
</evidence>
<dbReference type="EMBL" id="JAAGAX010000017">
    <property type="protein sequence ID" value="KAF2285920.1"/>
    <property type="molecule type" value="Genomic_DNA"/>
</dbReference>
<evidence type="ECO:0000313" key="4">
    <source>
        <dbReference type="EMBL" id="KAF2285920.1"/>
    </source>
</evidence>
<keyword evidence="5" id="KW-1185">Reference proteome</keyword>
<comment type="caution">
    <text evidence="4">The sequence shown here is derived from an EMBL/GenBank/DDBJ whole genome shotgun (WGS) entry which is preliminary data.</text>
</comment>
<dbReference type="InterPro" id="IPR009072">
    <property type="entry name" value="Histone-fold"/>
</dbReference>
<accession>A0A6A6KAK0</accession>
<dbReference type="InterPro" id="IPR050568">
    <property type="entry name" value="Transcr_DNA_Rep_Reg"/>
</dbReference>
<evidence type="ECO:0000256" key="2">
    <source>
        <dbReference type="ARBA" id="ARBA00023242"/>
    </source>
</evidence>
<name>A0A6A6KAK0_HEVBR</name>
<evidence type="ECO:0000256" key="1">
    <source>
        <dbReference type="ARBA" id="ARBA00004123"/>
    </source>
</evidence>
<sequence length="178" mass="19559">MDQQGRGEPPAIGIVSTSGQVPYGTNPYQPNQMSSAQNPGSVGTIQSTGKPAEAQLAQNQLAYQQIHHQQQQLQSFWANQYQEVDKVADFKNHSLPLARIKKIMKADEDGINACWGPADALSYGYMPHQHAAQVGTPGMIMGKPVMDPAIYTQQSHAFMTQQMWPQQGSEQQQAPSDH</sequence>
<dbReference type="PANTHER" id="PTHR10252">
    <property type="entry name" value="HISTONE-LIKE TRANSCRIPTION FACTOR CCAAT-RELATED"/>
    <property type="match status" value="1"/>
</dbReference>
<gene>
    <name evidence="4" type="ORF">GH714_008971</name>
</gene>
<protein>
    <submittedName>
        <fullName evidence="4">Uncharacterized protein</fullName>
    </submittedName>
</protein>
<dbReference type="GO" id="GO:0000981">
    <property type="term" value="F:DNA-binding transcription factor activity, RNA polymerase II-specific"/>
    <property type="evidence" value="ECO:0007669"/>
    <property type="project" value="TreeGrafter"/>
</dbReference>
<feature type="compositionally biased region" description="Polar residues" evidence="3">
    <location>
        <begin position="26"/>
        <end position="47"/>
    </location>
</feature>
<feature type="region of interest" description="Disordered" evidence="3">
    <location>
        <begin position="1"/>
        <end position="47"/>
    </location>
</feature>
<dbReference type="AlphaFoldDB" id="A0A6A6KAK0"/>
<keyword evidence="2" id="KW-0539">Nucleus</keyword>